<dbReference type="Gene3D" id="3.30.420.10">
    <property type="entry name" value="Ribonuclease H-like superfamily/Ribonuclease H"/>
    <property type="match status" value="1"/>
</dbReference>
<comment type="caution">
    <text evidence="3">The sequence shown here is derived from an EMBL/GenBank/DDBJ whole genome shotgun (WGS) entry which is preliminary data.</text>
</comment>
<dbReference type="EMBL" id="BSXT01002160">
    <property type="protein sequence ID" value="GMF47515.1"/>
    <property type="molecule type" value="Genomic_DNA"/>
</dbReference>
<proteinExistence type="predicted"/>
<dbReference type="InterPro" id="IPR002156">
    <property type="entry name" value="RNaseH_domain"/>
</dbReference>
<dbReference type="AlphaFoldDB" id="A0A9W6XXU5"/>
<name>A0A9W6XXU5_9STRA</name>
<organism evidence="3 4">
    <name type="scientific">Phytophthora fragariaefolia</name>
    <dbReference type="NCBI Taxonomy" id="1490495"/>
    <lineage>
        <taxon>Eukaryota</taxon>
        <taxon>Sar</taxon>
        <taxon>Stramenopiles</taxon>
        <taxon>Oomycota</taxon>
        <taxon>Peronosporomycetes</taxon>
        <taxon>Peronosporales</taxon>
        <taxon>Peronosporaceae</taxon>
        <taxon>Phytophthora</taxon>
    </lineage>
</organism>
<dbReference type="InterPro" id="IPR036397">
    <property type="entry name" value="RNaseH_sf"/>
</dbReference>
<protein>
    <submittedName>
        <fullName evidence="3">Unnamed protein product</fullName>
    </submittedName>
</protein>
<dbReference type="SUPFAM" id="SSF53098">
    <property type="entry name" value="Ribonuclease H-like"/>
    <property type="match status" value="1"/>
</dbReference>
<gene>
    <name evidence="3" type="ORF">Pfra01_001798100</name>
</gene>
<sequence length="452" mass="48207">MTAVTVSDWALKGTLLDHIVGDILHTSRSMLRAPKQLLHPGMYRHIIRGLTSFTKLWRTGAAMVATAGGLHAVSGPQDPLSALYTRVDATLPSAIVWENDRGLLDLTELLGDELMSLRVALHHTTGPPSLEWLPTAPLWYVMRGPTPPPYPSFPYGGNITPHSEVQRAFPPDHPLGLQLLPGYQDSTVASFQVTAAGTDPGSIVTVSLSGELVQHMRNYGGAEVQVTALHPYPSLSRMRPHTPAAPMELGSTGSDHASVLLETMGSLPGRNRGHLHCSRESVIEWPAPVHLHWDLIPSTSSALDGPKAKAARLCYSALMEADGGPPTLPSTYSGTSQIVLLFDGGSRGNPGPGGGGTVIASVGATQQETTIIWMTSVSYASKATNNVAEYNGLLNGLRYASRHQLVGLHVVGDSKLIFTQLQHRKPVISGSANGHHLDPSFSPTQQSGRCSC</sequence>
<dbReference type="GO" id="GO:0003676">
    <property type="term" value="F:nucleic acid binding"/>
    <property type="evidence" value="ECO:0007669"/>
    <property type="project" value="InterPro"/>
</dbReference>
<accession>A0A9W6XXU5</accession>
<feature type="domain" description="RNase H type-1" evidence="2">
    <location>
        <begin position="334"/>
        <end position="452"/>
    </location>
</feature>
<evidence type="ECO:0000313" key="3">
    <source>
        <dbReference type="EMBL" id="GMF47515.1"/>
    </source>
</evidence>
<keyword evidence="4" id="KW-1185">Reference proteome</keyword>
<dbReference type="Pfam" id="PF13456">
    <property type="entry name" value="RVT_3"/>
    <property type="match status" value="1"/>
</dbReference>
<evidence type="ECO:0000256" key="1">
    <source>
        <dbReference type="SAM" id="MobiDB-lite"/>
    </source>
</evidence>
<dbReference type="PROSITE" id="PS50879">
    <property type="entry name" value="RNASE_H_1"/>
    <property type="match status" value="1"/>
</dbReference>
<dbReference type="Proteomes" id="UP001165121">
    <property type="component" value="Unassembled WGS sequence"/>
</dbReference>
<feature type="compositionally biased region" description="Polar residues" evidence="1">
    <location>
        <begin position="441"/>
        <end position="452"/>
    </location>
</feature>
<feature type="region of interest" description="Disordered" evidence="1">
    <location>
        <begin position="429"/>
        <end position="452"/>
    </location>
</feature>
<evidence type="ECO:0000313" key="4">
    <source>
        <dbReference type="Proteomes" id="UP001165121"/>
    </source>
</evidence>
<dbReference type="OrthoDB" id="122355at2759"/>
<dbReference type="InterPro" id="IPR012337">
    <property type="entry name" value="RNaseH-like_sf"/>
</dbReference>
<evidence type="ECO:0000259" key="2">
    <source>
        <dbReference type="PROSITE" id="PS50879"/>
    </source>
</evidence>
<reference evidence="3" key="1">
    <citation type="submission" date="2023-04" db="EMBL/GenBank/DDBJ databases">
        <title>Phytophthora fragariaefolia NBRC 109709.</title>
        <authorList>
            <person name="Ichikawa N."/>
            <person name="Sato H."/>
            <person name="Tonouchi N."/>
        </authorList>
    </citation>
    <scope>NUCLEOTIDE SEQUENCE</scope>
    <source>
        <strain evidence="3">NBRC 109709</strain>
    </source>
</reference>
<dbReference type="GO" id="GO:0004523">
    <property type="term" value="F:RNA-DNA hybrid ribonuclease activity"/>
    <property type="evidence" value="ECO:0007669"/>
    <property type="project" value="InterPro"/>
</dbReference>